<feature type="region of interest" description="Disordered" evidence="1">
    <location>
        <begin position="1"/>
        <end position="179"/>
    </location>
</feature>
<gene>
    <name evidence="3" type="primary">NACAD</name>
</gene>
<dbReference type="Pfam" id="PF01849">
    <property type="entry name" value="NAC"/>
    <property type="match status" value="1"/>
</dbReference>
<dbReference type="FunFam" id="1.10.8.10:FF:000006">
    <property type="entry name" value="Putative nascent polypeptide-associated complex subunit alpha"/>
    <property type="match status" value="1"/>
</dbReference>
<dbReference type="FunCoup" id="A0A7N4V3M1">
    <property type="interactions" value="491"/>
</dbReference>
<evidence type="ECO:0000313" key="3">
    <source>
        <dbReference type="Ensembl" id="ENSSHAP00000036251.1"/>
    </source>
</evidence>
<evidence type="ECO:0000313" key="4">
    <source>
        <dbReference type="Proteomes" id="UP000007648"/>
    </source>
</evidence>
<organism evidence="3 4">
    <name type="scientific">Sarcophilus harrisii</name>
    <name type="common">Tasmanian devil</name>
    <name type="synonym">Sarcophilus laniarius</name>
    <dbReference type="NCBI Taxonomy" id="9305"/>
    <lineage>
        <taxon>Eukaryota</taxon>
        <taxon>Metazoa</taxon>
        <taxon>Chordata</taxon>
        <taxon>Craniata</taxon>
        <taxon>Vertebrata</taxon>
        <taxon>Euteleostomi</taxon>
        <taxon>Mammalia</taxon>
        <taxon>Metatheria</taxon>
        <taxon>Dasyuromorphia</taxon>
        <taxon>Dasyuridae</taxon>
        <taxon>Sarcophilus</taxon>
    </lineage>
</organism>
<dbReference type="InterPro" id="IPR038187">
    <property type="entry name" value="NAC_A/B_dom_sf"/>
</dbReference>
<feature type="compositionally biased region" description="Low complexity" evidence="1">
    <location>
        <begin position="1946"/>
        <end position="1958"/>
    </location>
</feature>
<feature type="compositionally biased region" description="Low complexity" evidence="1">
    <location>
        <begin position="1731"/>
        <end position="1740"/>
    </location>
</feature>
<dbReference type="CDD" id="cd22054">
    <property type="entry name" value="NAC_NACA"/>
    <property type="match status" value="1"/>
</dbReference>
<feature type="compositionally biased region" description="Polar residues" evidence="1">
    <location>
        <begin position="369"/>
        <end position="383"/>
    </location>
</feature>
<feature type="compositionally biased region" description="Acidic residues" evidence="1">
    <location>
        <begin position="2174"/>
        <end position="2185"/>
    </location>
</feature>
<feature type="compositionally biased region" description="Basic and acidic residues" evidence="1">
    <location>
        <begin position="1718"/>
        <end position="1728"/>
    </location>
</feature>
<feature type="compositionally biased region" description="Low complexity" evidence="1">
    <location>
        <begin position="210"/>
        <end position="219"/>
    </location>
</feature>
<feature type="compositionally biased region" description="Basic and acidic residues" evidence="1">
    <location>
        <begin position="1749"/>
        <end position="1766"/>
    </location>
</feature>
<dbReference type="Proteomes" id="UP000007648">
    <property type="component" value="Unassembled WGS sequence"/>
</dbReference>
<feature type="compositionally biased region" description="Basic and acidic residues" evidence="1">
    <location>
        <begin position="1667"/>
        <end position="1685"/>
    </location>
</feature>
<dbReference type="FunFam" id="2.20.70.30:FF:000002">
    <property type="entry name" value="Nascent polypeptide-associated complex (NAC), alpha subunit"/>
    <property type="match status" value="1"/>
</dbReference>
<dbReference type="InterPro" id="IPR016641">
    <property type="entry name" value="EGD2/NACA0like"/>
</dbReference>
<protein>
    <recommendedName>
        <fullName evidence="2">NAC-A/B domain-containing protein</fullName>
    </recommendedName>
</protein>
<feature type="region of interest" description="Disordered" evidence="1">
    <location>
        <begin position="1317"/>
        <end position="1346"/>
    </location>
</feature>
<feature type="compositionally biased region" description="Low complexity" evidence="1">
    <location>
        <begin position="315"/>
        <end position="328"/>
    </location>
</feature>
<feature type="compositionally biased region" description="Basic and acidic residues" evidence="1">
    <location>
        <begin position="1477"/>
        <end position="1489"/>
    </location>
</feature>
<feature type="compositionally biased region" description="Polar residues" evidence="1">
    <location>
        <begin position="484"/>
        <end position="493"/>
    </location>
</feature>
<reference evidence="3 4" key="1">
    <citation type="journal article" date="2011" name="Proc. Natl. Acad. Sci. U.S.A.">
        <title>Genetic diversity and population structure of the endangered marsupial Sarcophilus harrisii (Tasmanian devil).</title>
        <authorList>
            <person name="Miller W."/>
            <person name="Hayes V.M."/>
            <person name="Ratan A."/>
            <person name="Petersen D.C."/>
            <person name="Wittekindt N.E."/>
            <person name="Miller J."/>
            <person name="Walenz B."/>
            <person name="Knight J."/>
            <person name="Qi J."/>
            <person name="Zhao F."/>
            <person name="Wang Q."/>
            <person name="Bedoya-Reina O.C."/>
            <person name="Katiyar N."/>
            <person name="Tomsho L.P."/>
            <person name="Kasson L.M."/>
            <person name="Hardie R.A."/>
            <person name="Woodbridge P."/>
            <person name="Tindall E.A."/>
            <person name="Bertelsen M.F."/>
            <person name="Dixon D."/>
            <person name="Pyecroft S."/>
            <person name="Helgen K.M."/>
            <person name="Lesk A.M."/>
            <person name="Pringle T.H."/>
            <person name="Patterson N."/>
            <person name="Zhang Y."/>
            <person name="Kreiss A."/>
            <person name="Woods G.M."/>
            <person name="Jones M.E."/>
            <person name="Schuster S.C."/>
        </authorList>
    </citation>
    <scope>NUCLEOTIDE SEQUENCE [LARGE SCALE GENOMIC DNA]</scope>
</reference>
<feature type="compositionally biased region" description="Low complexity" evidence="1">
    <location>
        <begin position="1808"/>
        <end position="1817"/>
    </location>
</feature>
<dbReference type="PROSITE" id="PS51151">
    <property type="entry name" value="NAC_AB"/>
    <property type="match status" value="1"/>
</dbReference>
<feature type="compositionally biased region" description="Basic and acidic residues" evidence="1">
    <location>
        <begin position="1435"/>
        <end position="1444"/>
    </location>
</feature>
<feature type="compositionally biased region" description="Low complexity" evidence="1">
    <location>
        <begin position="397"/>
        <end position="407"/>
    </location>
</feature>
<feature type="compositionally biased region" description="Polar residues" evidence="1">
    <location>
        <begin position="1838"/>
        <end position="1849"/>
    </location>
</feature>
<dbReference type="Gene3D" id="2.20.70.30">
    <property type="entry name" value="Nascent polypeptide-associated complex domain"/>
    <property type="match status" value="1"/>
</dbReference>
<accession>A0A7N4V3M1</accession>
<proteinExistence type="predicted"/>
<feature type="compositionally biased region" description="Basic and acidic residues" evidence="1">
    <location>
        <begin position="2029"/>
        <end position="2038"/>
    </location>
</feature>
<dbReference type="CDD" id="cd14416">
    <property type="entry name" value="UBA_NACAD"/>
    <property type="match status" value="1"/>
</dbReference>
<name>A0A7N4V3M1_SARHA</name>
<feature type="compositionally biased region" description="Low complexity" evidence="1">
    <location>
        <begin position="62"/>
        <end position="80"/>
    </location>
</feature>
<dbReference type="Ensembl" id="ENSSHAT00000045491.1">
    <property type="protein sequence ID" value="ENSSHAP00000036251.1"/>
    <property type="gene ID" value="ENSSHAG00000023336.1"/>
</dbReference>
<feature type="region of interest" description="Disordered" evidence="1">
    <location>
        <begin position="1427"/>
        <end position="1598"/>
    </location>
</feature>
<dbReference type="Gene3D" id="1.10.8.10">
    <property type="entry name" value="DNA helicase RuvA subunit, C-terminal domain"/>
    <property type="match status" value="1"/>
</dbReference>
<feature type="compositionally biased region" description="Pro residues" evidence="1">
    <location>
        <begin position="1929"/>
        <end position="1945"/>
    </location>
</feature>
<evidence type="ECO:0000259" key="2">
    <source>
        <dbReference type="PROSITE" id="PS51151"/>
    </source>
</evidence>
<dbReference type="InterPro" id="IPR044034">
    <property type="entry name" value="NAC-like_UBA"/>
</dbReference>
<feature type="region of interest" description="Disordered" evidence="1">
    <location>
        <begin position="1374"/>
        <end position="1413"/>
    </location>
</feature>
<dbReference type="Pfam" id="PF19026">
    <property type="entry name" value="UBA_HYPK"/>
    <property type="match status" value="1"/>
</dbReference>
<dbReference type="InterPro" id="IPR002715">
    <property type="entry name" value="Nas_poly-pep-assoc_cplx_dom"/>
</dbReference>
<evidence type="ECO:0000256" key="1">
    <source>
        <dbReference type="SAM" id="MobiDB-lite"/>
    </source>
</evidence>
<reference evidence="3" key="3">
    <citation type="submission" date="2025-09" db="UniProtKB">
        <authorList>
            <consortium name="Ensembl"/>
        </authorList>
    </citation>
    <scope>IDENTIFICATION</scope>
</reference>
<reference evidence="3" key="2">
    <citation type="submission" date="2025-08" db="UniProtKB">
        <authorList>
            <consortium name="Ensembl"/>
        </authorList>
    </citation>
    <scope>IDENTIFICATION</scope>
</reference>
<feature type="compositionally biased region" description="Low complexity" evidence="1">
    <location>
        <begin position="1686"/>
        <end position="1698"/>
    </location>
</feature>
<dbReference type="GeneTree" id="ENSGT00940000161501"/>
<feature type="compositionally biased region" description="Polar residues" evidence="1">
    <location>
        <begin position="518"/>
        <end position="527"/>
    </location>
</feature>
<dbReference type="GO" id="GO:0005854">
    <property type="term" value="C:nascent polypeptide-associated complex"/>
    <property type="evidence" value="ECO:0007669"/>
    <property type="project" value="InterPro"/>
</dbReference>
<feature type="compositionally biased region" description="Low complexity" evidence="1">
    <location>
        <begin position="1916"/>
        <end position="1928"/>
    </location>
</feature>
<feature type="region of interest" description="Disordered" evidence="1">
    <location>
        <begin position="1617"/>
        <end position="2090"/>
    </location>
</feature>
<feature type="compositionally biased region" description="Low complexity" evidence="1">
    <location>
        <begin position="292"/>
        <end position="307"/>
    </location>
</feature>
<feature type="region of interest" description="Disordered" evidence="1">
    <location>
        <begin position="351"/>
        <end position="600"/>
    </location>
</feature>
<dbReference type="InterPro" id="IPR041907">
    <property type="entry name" value="NACAD_UBA"/>
</dbReference>
<keyword evidence="4" id="KW-1185">Reference proteome</keyword>
<feature type="region of interest" description="Disordered" evidence="1">
    <location>
        <begin position="200"/>
        <end position="330"/>
    </location>
</feature>
<feature type="region of interest" description="Disordered" evidence="1">
    <location>
        <begin position="2157"/>
        <end position="2185"/>
    </location>
</feature>
<feature type="domain" description="NAC-A/B" evidence="2">
    <location>
        <begin position="2079"/>
        <end position="2144"/>
    </location>
</feature>
<feature type="compositionally biased region" description="Low complexity" evidence="1">
    <location>
        <begin position="227"/>
        <end position="241"/>
    </location>
</feature>
<dbReference type="PANTHER" id="PTHR21713">
    <property type="entry name" value="NASCENT POLYPEPTIDE ASSOCIATED COMPLEX ALPHA SUBUNIT-RELATED"/>
    <property type="match status" value="1"/>
</dbReference>
<dbReference type="InParanoid" id="A0A7N4V3M1"/>
<sequence>MASPQDPTQPIAEPHDAAASTPSGDLSTPEDLPMRGDLTPGPAPIPLAFLPAKRGDRPQPEGASSDTGAGSTSSGRTALGECGPVVGPPKGLSEEPLILESLEPRVVMGEETSSSGPRRAPPELPKEPQAAAPLTVTDSELRDLEGKWAGPSPPPELLSQGDLPVPSPRPDPDPYFTAPSTPTKLACSYLFSHSLCLSEEPSDAEADLLGSPPTSPSGSYITAEGGSWASSSSFSTSPSCSPNLLVETEGLDAPENGDFSLLCPNEEGSQESPLGGASDSDDTELLPAGPRDLPSSESSLSGDSGSSWNLGQGGDPFPDMGFPGGEPMIPATLLPFRGSLIFEADAVEIMALPQEEAPSPESDGEDDSTSASFLQSLSETSINEGVDEAFAFRDDTSATSSDSDSASYAGEEDERLYSEEPHAQPPGLLWFGSSEAGDGFPAKEKEEPASLLAQGPELSSGGEPAAMASTPQTPQGADLELTMASATPRTPQEANLEPTAVSATPRIPQEADLEPTVVSATHRTPQEGTLEPTVVSVTPQTPQGADLEPTAVSVTPGTPQGADLEPTAVSVTPGTPQGADLEPTAVSVTPRTPQGADLEPTVVSVTPGTPQGADLEPTAVSVTPQTPQGADLEPTVVSVTPQTPQGADLEPTAVSVTPPIPQGADLEPTAVSATHQTPQEGTLEPTALSVTPQTPQEGADLEPISTETSQTLQEAANLEPITMMTLQNLQETAGLECRATGSFHSQQEADLEPMVTRASQTQQEATDLKPMTIKTSQTLQEAADPEPMAMKLSQTIHETAALKPMTTRTSQTTREAADLEPIAMRTSQTIQEAADLESMVTRVSQTQQEAAHLESMVTTTCQTIQEAAHLEPMAMRLSQTQQEKTDLEPTAMKTSYTLKETVGLDPIATKISCPTQKAADLESMIVKTSQNQQENGDLQHIAKNTSQTLQEAVVLEPIATEPSQTLQEAVVLEPIATEPSQTLQEAVVLEPIATEPSQTLQEAVVLEPIATETSQTLQEAVVLEPIATEPSQTLQEAVVLEPIATEPSQTLQEAVVLEPIATEPSQTLQEAVVLEPIATETSQTLQEAVVLEPIATEPSQTLQEAVVLEPIATEPSQTLQEAVVLEPIATEPSQTLQEAVVLEPIATETSQTLQEAVVLEPIATEPSQTLQEAVVLEPIATEPSQTLQEAVVLEPIATEPSQTLQEAVVLEPIATEPSQTLQEAVVLEPIATETSQTLQEAVVLEPIATETSQTLQEAVVLEPIATETSQTLQEALVLEPIATETSQTLQEAVVLEPIATETSQTLQEAVVLEPVAKNAPQHRQEEGDPEPVAKNTPQTRQEEEGLEPTATMLCQTTQEAVSPDCIAGPVTPPALQATGAEPRVVTSQTSQEVSPEPTAAAMPPHPPQEAGFPFGLEMSQVESPLLTVETLPAVRQEDDEKPECPQDPAAGLGSRGGLVAGPCAHEGAEPLTPQREALPEAREPADSRGVEGQAGPAGESEGWDPLAEQSYAVISKGSEDALPRGISGEGRPPVSPEHTLPSPPRRLESEGPAGENESSEHPPASPTTTDNVSGSPDALQASEETGAPEPNSAASLEQIDVLGKELLAEAAFNLEEKCPEGLAPEPSPSEQIPEASVAPEPVLRAKGPRGAPGKRSPVPSEGSGLKADLRQDTERAPLLRPKEEGPSSSSPKAPSDFPFTPPPQGPLVVAPLPLVDTDQSRGPKHLVERASSSVLSSADCSPEEPEGPSGEKRPLPRSPLGREKPPKLAAGPNHKVGKSQPRSAAPVPPSREPQTSSAPLMPSPVAPQSPSSPEASSNKGPPLPVAQKQEGGRVEGAASSSTQAVSGNTPPLALCPSDLGTVAARKAGSPRHRSPRGQALVSPRTPTSKVVPYAKDQAPAGSAEVISSPCSRGLWAGQAPAGGSAPQVVPKPPTPSQVPPGPAPGPGLRAPTLPRGGPAAARREECSTGDATSPPRPRLSREGSERAQALVQSHSSSSSEAEPLSRCTELEELRQAADTALRPAPGALPDRRASRNDSESNGESLPELEDPDSTEPQTAPPQAHSVGSGEEAVNKAKQSRSEKKARKAMSKLGLRQIHGVTRITIRKSKNILFVISKPDVFKSPASDIYIVFGEAKIEDLSQQVHKAAAEKFKVPAEPSPLIPETAPGLGAKEESEEEEEEEVDEAGLEVRDIELVMAQANVSRAKAVRALRHNNNDIVNAIMELTM</sequence>
<dbReference type="SMART" id="SM01407">
    <property type="entry name" value="NAC"/>
    <property type="match status" value="1"/>
</dbReference>